<evidence type="ECO:0000256" key="3">
    <source>
        <dbReference type="ARBA" id="ARBA00044493"/>
    </source>
</evidence>
<dbReference type="STRING" id="1209962.L0PFX4"/>
<evidence type="ECO:0000256" key="5">
    <source>
        <dbReference type="PROSITE-ProRule" id="PRU00708"/>
    </source>
</evidence>
<organism evidence="7">
    <name type="scientific">Pneumocystis jirovecii</name>
    <name type="common">Human pneumocystis pneumonia agent</name>
    <dbReference type="NCBI Taxonomy" id="42068"/>
    <lineage>
        <taxon>Eukaryota</taxon>
        <taxon>Fungi</taxon>
        <taxon>Dikarya</taxon>
        <taxon>Ascomycota</taxon>
        <taxon>Taphrinomycotina</taxon>
        <taxon>Pneumocystomycetes</taxon>
        <taxon>Pneumocystaceae</taxon>
        <taxon>Pneumocystis</taxon>
    </lineage>
</organism>
<dbReference type="PROSITE" id="PS51375">
    <property type="entry name" value="PPR"/>
    <property type="match status" value="3"/>
</dbReference>
<accession>L0PFX4</accession>
<evidence type="ECO:0000313" key="6">
    <source>
        <dbReference type="EMBL" id="CCJ31268.1"/>
    </source>
</evidence>
<evidence type="ECO:0000256" key="4">
    <source>
        <dbReference type="ARBA" id="ARBA00044511"/>
    </source>
</evidence>
<dbReference type="PANTHER" id="PTHR47447">
    <property type="entry name" value="OS03G0856100 PROTEIN"/>
    <property type="match status" value="1"/>
</dbReference>
<dbReference type="InterPro" id="IPR002885">
    <property type="entry name" value="PPR_rpt"/>
</dbReference>
<evidence type="ECO:0008006" key="8">
    <source>
        <dbReference type="Google" id="ProtNLM"/>
    </source>
</evidence>
<proteinExistence type="inferred from homology"/>
<comment type="subunit">
    <text evidence="4">Binds to mitochondrial small subunit 15S rRNA.</text>
</comment>
<sequence>MFFGRCIEKGHLSARTSGTISKKRSKSPLLQHIRVLEQYVAELSAKLEKHDKQRLLKNNDSDRKSLESEHEFLYHSICNPQNQELALTNKCPILPPILEDKLGDLSQEIDLNTTWTQKLSMINARGGFMGLTTSEVNQIIASITPKERGGLTDNASIQPDSLTYDFMINGCIEFGNVEKAMNLFSQMKQHEIKPTVFSYAHLMNGYVKIKCPDNALLLFKDMKNYSIEPNLTIYTILISAFLQKRLFNNAWMTFSLLKYRSKDVYPDVKTYSLMIYSCALTGEAERANNLFEEMLSLPDGPLVPTVETYNALIHAFAERKDYFYETWRIAKTMADNNIPMDMKTLNALLRACGKVGDLKKARILK</sequence>
<dbReference type="Proteomes" id="UP000010422">
    <property type="component" value="Unassembled WGS sequence"/>
</dbReference>
<dbReference type="Pfam" id="PF01535">
    <property type="entry name" value="PPR"/>
    <property type="match status" value="1"/>
</dbReference>
<feature type="repeat" description="PPR" evidence="5">
    <location>
        <begin position="195"/>
        <end position="229"/>
    </location>
</feature>
<dbReference type="PANTHER" id="PTHR47447:SF17">
    <property type="entry name" value="OS12G0638900 PROTEIN"/>
    <property type="match status" value="1"/>
</dbReference>
<keyword evidence="2" id="KW-0677">Repeat</keyword>
<evidence type="ECO:0000256" key="2">
    <source>
        <dbReference type="ARBA" id="ARBA00022737"/>
    </source>
</evidence>
<reference evidence="6 7" key="1">
    <citation type="journal article" date="2012" name="MBio">
        <title>De novo assembly of the Pneumocystis jirovecii genome from a single bronchoalveolar lavage fluid specimen from a patient.</title>
        <authorList>
            <person name="Cisse O.H."/>
            <person name="Pagni M."/>
            <person name="Hauser P.M."/>
        </authorList>
    </citation>
    <scope>NUCLEOTIDE SEQUENCE [LARGE SCALE GENOMIC DNA]</scope>
    <source>
        <strain evidence="6 7">SE8</strain>
    </source>
</reference>
<dbReference type="NCBIfam" id="TIGR00756">
    <property type="entry name" value="PPR"/>
    <property type="match status" value="2"/>
</dbReference>
<dbReference type="AlphaFoldDB" id="L0PFX4"/>
<comment type="caution">
    <text evidence="6">The sequence shown here is derived from an EMBL/GenBank/DDBJ whole genome shotgun (WGS) entry which is preliminary data.</text>
</comment>
<name>L0PFX4_PNEJI</name>
<comment type="similarity">
    <text evidence="1">Belongs to the CCM1 family.</text>
</comment>
<feature type="repeat" description="PPR" evidence="5">
    <location>
        <begin position="267"/>
        <end position="301"/>
    </location>
</feature>
<evidence type="ECO:0000313" key="7">
    <source>
        <dbReference type="Proteomes" id="UP000010422"/>
    </source>
</evidence>
<dbReference type="Pfam" id="PF13041">
    <property type="entry name" value="PPR_2"/>
    <property type="match status" value="2"/>
</dbReference>
<gene>
    <name evidence="6" type="ORF">PNEJI1_000234</name>
</gene>
<comment type="function">
    <text evidence="3">Regulates mitochondrial small subunit maturation by controlling 15S rRNA 5'-end processing. Localizes to the 5' precursor of the 15S rRNA in a position that is subsequently occupied by mS47 in the mature yeast mtSSU. Uses structure and sequence-specific RNA recognition, binding to a single-stranded region of the precursor and specifically recognizing bases -6 to -1. The exchange of Ccm1 for mS47 is coupled to the irreversible removal of precursor rRNA that is accompanied by conformational changes of the mitoribosomal proteins uS5m and mS26. These conformational changes signal completion of 5'-end rRNA processing through protection of the mature 5'-end of the 15S rRNA and stabilization of mS47. The removal of the 5' precursor together with the dissociation of Ccm1 may be catalyzed by the 5'-3' exoribonuclease Pet127. Involved in the specific removal of group I introns in mitochondrial encoded transcripts.</text>
</comment>
<protein>
    <recommendedName>
        <fullName evidence="8">Pentacotripeptide-repeat region of PRORP domain-containing protein</fullName>
    </recommendedName>
</protein>
<dbReference type="EMBL" id="CAKM01000282">
    <property type="protein sequence ID" value="CCJ31268.1"/>
    <property type="molecule type" value="Genomic_DNA"/>
</dbReference>
<dbReference type="InterPro" id="IPR011990">
    <property type="entry name" value="TPR-like_helical_dom_sf"/>
</dbReference>
<feature type="repeat" description="PPR" evidence="5">
    <location>
        <begin position="160"/>
        <end position="194"/>
    </location>
</feature>
<dbReference type="VEuPathDB" id="FungiDB:PNEJI1_000234"/>
<dbReference type="InParanoid" id="L0PFX4"/>
<evidence type="ECO:0000256" key="1">
    <source>
        <dbReference type="ARBA" id="ARBA00006192"/>
    </source>
</evidence>
<dbReference type="GO" id="GO:0005739">
    <property type="term" value="C:mitochondrion"/>
    <property type="evidence" value="ECO:0007669"/>
    <property type="project" value="UniProtKB-ARBA"/>
</dbReference>
<dbReference type="Gene3D" id="1.25.40.10">
    <property type="entry name" value="Tetratricopeptide repeat domain"/>
    <property type="match status" value="2"/>
</dbReference>